<reference evidence="7 8" key="1">
    <citation type="submission" date="2013-07" db="EMBL/GenBank/DDBJ databases">
        <title>Comparative Genomic and Metabolomic Analysis of Twelve Strains of Pseudoalteromonas luteoviolacea.</title>
        <authorList>
            <person name="Vynne N.G."/>
            <person name="Mansson M."/>
            <person name="Gram L."/>
        </authorList>
    </citation>
    <scope>NUCLEOTIDE SEQUENCE [LARGE SCALE GENOMIC DNA]</scope>
    <source>
        <strain evidence="7 8">NCIMB 1942</strain>
    </source>
</reference>
<gene>
    <name evidence="7" type="ORF">N482_04100</name>
</gene>
<evidence type="ECO:0000256" key="5">
    <source>
        <dbReference type="ARBA" id="ARBA00023136"/>
    </source>
</evidence>
<evidence type="ECO:0000256" key="1">
    <source>
        <dbReference type="ARBA" id="ARBA00004167"/>
    </source>
</evidence>
<keyword evidence="5 6" id="KW-0472">Membrane</keyword>
<dbReference type="AlphaFoldDB" id="A0A167I122"/>
<accession>A0A167I122</accession>
<dbReference type="RefSeq" id="WP_063375224.1">
    <property type="nucleotide sequence ID" value="NZ_AUXT01000002.1"/>
</dbReference>
<evidence type="ECO:0000256" key="3">
    <source>
        <dbReference type="ARBA" id="ARBA00022692"/>
    </source>
</evidence>
<keyword evidence="3 6" id="KW-0812">Transmembrane</keyword>
<name>A0A167I122_9GAMM</name>
<dbReference type="GO" id="GO:0016020">
    <property type="term" value="C:membrane"/>
    <property type="evidence" value="ECO:0007669"/>
    <property type="project" value="UniProtKB-SubCell"/>
</dbReference>
<dbReference type="Gene3D" id="1.20.1440.20">
    <property type="entry name" value="LemA-like domain"/>
    <property type="match status" value="1"/>
</dbReference>
<dbReference type="InterPro" id="IPR007156">
    <property type="entry name" value="MamQ_LemA"/>
</dbReference>
<protein>
    <recommendedName>
        <fullName evidence="9">LemA family protein</fullName>
    </recommendedName>
</protein>
<keyword evidence="4 6" id="KW-1133">Transmembrane helix</keyword>
<evidence type="ECO:0000313" key="8">
    <source>
        <dbReference type="Proteomes" id="UP000076587"/>
    </source>
</evidence>
<dbReference type="InterPro" id="IPR023353">
    <property type="entry name" value="LemA-like_dom_sf"/>
</dbReference>
<dbReference type="OrthoDB" id="9804152at2"/>
<dbReference type="Pfam" id="PF04011">
    <property type="entry name" value="LemA"/>
    <property type="match status" value="1"/>
</dbReference>
<evidence type="ECO:0000256" key="4">
    <source>
        <dbReference type="ARBA" id="ARBA00022989"/>
    </source>
</evidence>
<dbReference type="PANTHER" id="PTHR34478:SF2">
    <property type="entry name" value="MEMBRANE PROTEIN"/>
    <property type="match status" value="1"/>
</dbReference>
<dbReference type="PANTHER" id="PTHR34478">
    <property type="entry name" value="PROTEIN LEMA"/>
    <property type="match status" value="1"/>
</dbReference>
<comment type="subcellular location">
    <subcellularLocation>
        <location evidence="1">Membrane</location>
        <topology evidence="1">Single-pass membrane protein</topology>
    </subcellularLocation>
</comment>
<evidence type="ECO:0000256" key="2">
    <source>
        <dbReference type="ARBA" id="ARBA00008854"/>
    </source>
</evidence>
<sequence>MENPIIWISLGIVVLAIVIMHNTIISRMNRAKRAWADVITYEKLKGDVLPELHEVANEFKEFESGFIQKVTSMREAISSLDNNVIDLNALKNAEELAKSVASSLKATAENYPELGSSQIIMDLMAQIADKNENVAAAITIYNRGVEDFNNSIEMVPLNLVNSMFSRKEKLNTFVQSGTVESYDYKPNFS</sequence>
<dbReference type="PATRIC" id="fig|1365253.3.peg.93"/>
<proteinExistence type="inferred from homology"/>
<comment type="caution">
    <text evidence="7">The sequence shown here is derived from an EMBL/GenBank/DDBJ whole genome shotgun (WGS) entry which is preliminary data.</text>
</comment>
<evidence type="ECO:0000313" key="7">
    <source>
        <dbReference type="EMBL" id="KZN58776.1"/>
    </source>
</evidence>
<evidence type="ECO:0008006" key="9">
    <source>
        <dbReference type="Google" id="ProtNLM"/>
    </source>
</evidence>
<feature type="transmembrane region" description="Helical" evidence="6">
    <location>
        <begin position="6"/>
        <end position="25"/>
    </location>
</feature>
<dbReference type="Proteomes" id="UP000076587">
    <property type="component" value="Unassembled WGS sequence"/>
</dbReference>
<evidence type="ECO:0000256" key="6">
    <source>
        <dbReference type="SAM" id="Phobius"/>
    </source>
</evidence>
<dbReference type="EMBL" id="AUXT01000002">
    <property type="protein sequence ID" value="KZN58776.1"/>
    <property type="molecule type" value="Genomic_DNA"/>
</dbReference>
<dbReference type="SUPFAM" id="SSF140478">
    <property type="entry name" value="LemA-like"/>
    <property type="match status" value="1"/>
</dbReference>
<comment type="similarity">
    <text evidence="2">Belongs to the LemA family.</text>
</comment>
<organism evidence="7 8">
    <name type="scientific">Pseudoalteromonas luteoviolacea NCIMB 1942</name>
    <dbReference type="NCBI Taxonomy" id="1365253"/>
    <lineage>
        <taxon>Bacteria</taxon>
        <taxon>Pseudomonadati</taxon>
        <taxon>Pseudomonadota</taxon>
        <taxon>Gammaproteobacteria</taxon>
        <taxon>Alteromonadales</taxon>
        <taxon>Pseudoalteromonadaceae</taxon>
        <taxon>Pseudoalteromonas</taxon>
    </lineage>
</organism>